<accession>A0A3M7PTP0</accession>
<reference evidence="1 2" key="1">
    <citation type="journal article" date="2018" name="Sci. Rep.">
        <title>Genomic signatures of local adaptation to the degree of environmental predictability in rotifers.</title>
        <authorList>
            <person name="Franch-Gras L."/>
            <person name="Hahn C."/>
            <person name="Garcia-Roger E.M."/>
            <person name="Carmona M.J."/>
            <person name="Serra M."/>
            <person name="Gomez A."/>
        </authorList>
    </citation>
    <scope>NUCLEOTIDE SEQUENCE [LARGE SCALE GENOMIC DNA]</scope>
    <source>
        <strain evidence="1">HYR1</strain>
    </source>
</reference>
<evidence type="ECO:0000313" key="2">
    <source>
        <dbReference type="Proteomes" id="UP000276133"/>
    </source>
</evidence>
<gene>
    <name evidence="1" type="ORF">BpHYR1_011962</name>
</gene>
<dbReference type="AlphaFoldDB" id="A0A3M7PTP0"/>
<dbReference type="Proteomes" id="UP000276133">
    <property type="component" value="Unassembled WGS sequence"/>
</dbReference>
<name>A0A3M7PTP0_BRAPC</name>
<proteinExistence type="predicted"/>
<organism evidence="1 2">
    <name type="scientific">Brachionus plicatilis</name>
    <name type="common">Marine rotifer</name>
    <name type="synonym">Brachionus muelleri</name>
    <dbReference type="NCBI Taxonomy" id="10195"/>
    <lineage>
        <taxon>Eukaryota</taxon>
        <taxon>Metazoa</taxon>
        <taxon>Spiralia</taxon>
        <taxon>Gnathifera</taxon>
        <taxon>Rotifera</taxon>
        <taxon>Eurotatoria</taxon>
        <taxon>Monogononta</taxon>
        <taxon>Pseudotrocha</taxon>
        <taxon>Ploima</taxon>
        <taxon>Brachionidae</taxon>
        <taxon>Brachionus</taxon>
    </lineage>
</organism>
<evidence type="ECO:0000313" key="1">
    <source>
        <dbReference type="EMBL" id="RNA02393.1"/>
    </source>
</evidence>
<keyword evidence="2" id="KW-1185">Reference proteome</keyword>
<protein>
    <submittedName>
        <fullName evidence="1">Uncharacterized protein</fullName>
    </submittedName>
</protein>
<dbReference type="EMBL" id="REGN01008910">
    <property type="protein sequence ID" value="RNA02393.1"/>
    <property type="molecule type" value="Genomic_DNA"/>
</dbReference>
<sequence length="78" mass="9154">MFKQDRIENIINLSQRPLIMCEFFRVDRTCAPNKFVLPVGSLKRASSKTLRSNLMSACKCYLIWLSLEIFKEPICMEH</sequence>
<comment type="caution">
    <text evidence="1">The sequence shown here is derived from an EMBL/GenBank/DDBJ whole genome shotgun (WGS) entry which is preliminary data.</text>
</comment>